<feature type="non-terminal residue" evidence="1">
    <location>
        <position position="96"/>
    </location>
</feature>
<feature type="non-terminal residue" evidence="1">
    <location>
        <position position="1"/>
    </location>
</feature>
<dbReference type="Proteomes" id="UP001432322">
    <property type="component" value="Unassembled WGS sequence"/>
</dbReference>
<evidence type="ECO:0000313" key="2">
    <source>
        <dbReference type="Proteomes" id="UP001432322"/>
    </source>
</evidence>
<comment type="caution">
    <text evidence="1">The sequence shown here is derived from an EMBL/GenBank/DDBJ whole genome shotgun (WGS) entry which is preliminary data.</text>
</comment>
<dbReference type="AlphaFoldDB" id="A0AAV5VT31"/>
<protein>
    <submittedName>
        <fullName evidence="1">Uncharacterized protein</fullName>
    </submittedName>
</protein>
<gene>
    <name evidence="1" type="ORF">PFISCL1PPCAC_12836</name>
</gene>
<keyword evidence="2" id="KW-1185">Reference proteome</keyword>
<name>A0AAV5VT31_9BILA</name>
<organism evidence="1 2">
    <name type="scientific">Pristionchus fissidentatus</name>
    <dbReference type="NCBI Taxonomy" id="1538716"/>
    <lineage>
        <taxon>Eukaryota</taxon>
        <taxon>Metazoa</taxon>
        <taxon>Ecdysozoa</taxon>
        <taxon>Nematoda</taxon>
        <taxon>Chromadorea</taxon>
        <taxon>Rhabditida</taxon>
        <taxon>Rhabditina</taxon>
        <taxon>Diplogasteromorpha</taxon>
        <taxon>Diplogasteroidea</taxon>
        <taxon>Neodiplogasteridae</taxon>
        <taxon>Pristionchus</taxon>
    </lineage>
</organism>
<proteinExistence type="predicted"/>
<evidence type="ECO:0000313" key="1">
    <source>
        <dbReference type="EMBL" id="GMT21539.1"/>
    </source>
</evidence>
<accession>A0AAV5VT31</accession>
<reference evidence="1" key="1">
    <citation type="submission" date="2023-10" db="EMBL/GenBank/DDBJ databases">
        <title>Genome assembly of Pristionchus species.</title>
        <authorList>
            <person name="Yoshida K."/>
            <person name="Sommer R.J."/>
        </authorList>
    </citation>
    <scope>NUCLEOTIDE SEQUENCE</scope>
    <source>
        <strain evidence="1">RS5133</strain>
    </source>
</reference>
<dbReference type="EMBL" id="BTSY01000004">
    <property type="protein sequence ID" value="GMT21539.1"/>
    <property type="molecule type" value="Genomic_DNA"/>
</dbReference>
<sequence>GVSSYVFSCDEIKSKLLNSQRTVNTVFACVFFEEGVSWTQKKLIQNIRLKTFDSSKICSFAKVAASGSHCVRGEGAWSVVSEHPSNFRCDKEIALV</sequence>